<feature type="transmembrane region" description="Helical" evidence="6">
    <location>
        <begin position="362"/>
        <end position="383"/>
    </location>
</feature>
<feature type="transmembrane region" description="Helical" evidence="6">
    <location>
        <begin position="5"/>
        <end position="21"/>
    </location>
</feature>
<dbReference type="PANTHER" id="PTHR43478:SF1">
    <property type="entry name" value="NA+_H+ ANTIPORTER NHAC-LIKE C-TERMINAL DOMAIN-CONTAINING PROTEIN"/>
    <property type="match status" value="1"/>
</dbReference>
<reference evidence="8 9" key="1">
    <citation type="submission" date="2018-10" db="EMBL/GenBank/DDBJ databases">
        <title>Falsibacillus sp. genome draft.</title>
        <authorList>
            <person name="Shi S."/>
        </authorList>
    </citation>
    <scope>NUCLEOTIDE SEQUENCE [LARGE SCALE GENOMIC DNA]</scope>
    <source>
        <strain evidence="8 9">GY 10110</strain>
    </source>
</reference>
<dbReference type="PANTHER" id="PTHR43478">
    <property type="entry name" value="NA+/H+ ANTIPORTER-RELATED"/>
    <property type="match status" value="1"/>
</dbReference>
<gene>
    <name evidence="8" type="ORF">D9X91_15795</name>
</gene>
<evidence type="ECO:0000259" key="7">
    <source>
        <dbReference type="Pfam" id="PF03553"/>
    </source>
</evidence>
<comment type="caution">
    <text evidence="8">The sequence shown here is derived from an EMBL/GenBank/DDBJ whole genome shotgun (WGS) entry which is preliminary data.</text>
</comment>
<evidence type="ECO:0000256" key="6">
    <source>
        <dbReference type="SAM" id="Phobius"/>
    </source>
</evidence>
<feature type="transmembrane region" description="Helical" evidence="6">
    <location>
        <begin position="27"/>
        <end position="47"/>
    </location>
</feature>
<evidence type="ECO:0000256" key="1">
    <source>
        <dbReference type="ARBA" id="ARBA00004651"/>
    </source>
</evidence>
<evidence type="ECO:0000313" key="9">
    <source>
        <dbReference type="Proteomes" id="UP000276770"/>
    </source>
</evidence>
<dbReference type="InterPro" id="IPR018461">
    <property type="entry name" value="Na/H_Antiport_NhaC-like_C"/>
</dbReference>
<feature type="transmembrane region" description="Helical" evidence="6">
    <location>
        <begin position="143"/>
        <end position="166"/>
    </location>
</feature>
<proteinExistence type="predicted"/>
<name>A0A3L7JWQ6_9BACI</name>
<dbReference type="Proteomes" id="UP000276770">
    <property type="component" value="Unassembled WGS sequence"/>
</dbReference>
<feature type="transmembrane region" description="Helical" evidence="6">
    <location>
        <begin position="251"/>
        <end position="271"/>
    </location>
</feature>
<feature type="domain" description="Na+/H+ antiporter NhaC-like C-terminal" evidence="7">
    <location>
        <begin position="161"/>
        <end position="468"/>
    </location>
</feature>
<evidence type="ECO:0000256" key="2">
    <source>
        <dbReference type="ARBA" id="ARBA00022475"/>
    </source>
</evidence>
<dbReference type="GO" id="GO:0005886">
    <property type="term" value="C:plasma membrane"/>
    <property type="evidence" value="ECO:0007669"/>
    <property type="project" value="UniProtKB-SubCell"/>
</dbReference>
<dbReference type="OrthoDB" id="9762978at2"/>
<comment type="subcellular location">
    <subcellularLocation>
        <location evidence="1">Cell membrane</location>
        <topology evidence="1">Multi-pass membrane protein</topology>
    </subcellularLocation>
</comment>
<accession>A0A3L7JWQ6</accession>
<feature type="transmembrane region" description="Helical" evidence="6">
    <location>
        <begin position="322"/>
        <end position="342"/>
    </location>
</feature>
<dbReference type="AlphaFoldDB" id="A0A3L7JWQ6"/>
<feature type="transmembrane region" description="Helical" evidence="6">
    <location>
        <begin position="186"/>
        <end position="209"/>
    </location>
</feature>
<feature type="transmembrane region" description="Helical" evidence="6">
    <location>
        <begin position="291"/>
        <end position="310"/>
    </location>
</feature>
<feature type="transmembrane region" description="Helical" evidence="6">
    <location>
        <begin position="68"/>
        <end position="90"/>
    </location>
</feature>
<organism evidence="8 9">
    <name type="scientific">Falsibacillus albus</name>
    <dbReference type="NCBI Taxonomy" id="2478915"/>
    <lineage>
        <taxon>Bacteria</taxon>
        <taxon>Bacillati</taxon>
        <taxon>Bacillota</taxon>
        <taxon>Bacilli</taxon>
        <taxon>Bacillales</taxon>
        <taxon>Bacillaceae</taxon>
        <taxon>Falsibacillus</taxon>
    </lineage>
</organism>
<feature type="transmembrane region" description="Helical" evidence="6">
    <location>
        <begin position="451"/>
        <end position="472"/>
    </location>
</feature>
<dbReference type="Pfam" id="PF03553">
    <property type="entry name" value="Na_H_antiporter"/>
    <property type="match status" value="1"/>
</dbReference>
<dbReference type="EMBL" id="RCVZ01000011">
    <property type="protein sequence ID" value="RLQ94091.1"/>
    <property type="molecule type" value="Genomic_DNA"/>
</dbReference>
<sequence>MEASWISLLPFLVVIPISILTKQVQPGLFVGLLLGSYLVEPSLLGGIKKMISYIVDNIIVSSNIRIIIFLYGFAGLIGMIKLGGGIKGFVHLVSKKVKSKKSAMFLTWISTIGTFSDPDFRIVTISPIMKALRKRLKMSKENIGFAIEATSNPIVGLVPIATAFVGYMVTTIGNALKEVGSTQEPYIVYVKSIPFNFFSFVIILIGIYFSFFRKSEDKVGENKGQSPNDDQGEEDLQSCHRAYEKDTPIKPWNLIIPLFVFLGFTIFLSWWDGHFKAKGFFDAFIRSDALGVMLESLMIAFIFTLVFFLFQHIKLSKLVTHFVKGGNELISVIILLALIWGVSAVSEDLHFSDYITSHVENWIPHSFVAPVIFLLGGLISYFIGSSWGTWGLLMPLGITMAHQAGVNILVVIGAVFASGTFGAFASPLSDNSVTLCTIMDIDVIKYSRKKLLPACIAAGISAVLFGVASFIFK</sequence>
<evidence type="ECO:0000256" key="4">
    <source>
        <dbReference type="ARBA" id="ARBA00022989"/>
    </source>
</evidence>
<evidence type="ECO:0000313" key="8">
    <source>
        <dbReference type="EMBL" id="RLQ94091.1"/>
    </source>
</evidence>
<keyword evidence="9" id="KW-1185">Reference proteome</keyword>
<protein>
    <submittedName>
        <fullName evidence="8">Sodium:proton antiporter</fullName>
    </submittedName>
</protein>
<dbReference type="RefSeq" id="WP_121681607.1">
    <property type="nucleotide sequence ID" value="NZ_RCVZ01000011.1"/>
</dbReference>
<keyword evidence="3 6" id="KW-0812">Transmembrane</keyword>
<evidence type="ECO:0000256" key="5">
    <source>
        <dbReference type="ARBA" id="ARBA00023136"/>
    </source>
</evidence>
<keyword evidence="2" id="KW-1003">Cell membrane</keyword>
<evidence type="ECO:0000256" key="3">
    <source>
        <dbReference type="ARBA" id="ARBA00022692"/>
    </source>
</evidence>
<keyword evidence="4 6" id="KW-1133">Transmembrane helix</keyword>
<keyword evidence="5 6" id="KW-0472">Membrane</keyword>
<feature type="transmembrane region" description="Helical" evidence="6">
    <location>
        <begin position="404"/>
        <end position="425"/>
    </location>
</feature>